<evidence type="ECO:0000313" key="3">
    <source>
        <dbReference type="EMBL" id="OMJ82490.1"/>
    </source>
</evidence>
<protein>
    <recommendedName>
        <fullName evidence="2">Potassium channel domain-containing protein</fullName>
    </recommendedName>
</protein>
<dbReference type="AlphaFoldDB" id="A0A1R2C0H6"/>
<dbReference type="EMBL" id="MPUH01000338">
    <property type="protein sequence ID" value="OMJ82490.1"/>
    <property type="molecule type" value="Genomic_DNA"/>
</dbReference>
<keyword evidence="1" id="KW-0472">Membrane</keyword>
<dbReference type="InterPro" id="IPR013099">
    <property type="entry name" value="K_chnl_dom"/>
</dbReference>
<dbReference type="InterPro" id="IPR015449">
    <property type="entry name" value="K_chnl_Ca-activ_SK"/>
</dbReference>
<keyword evidence="1" id="KW-0812">Transmembrane</keyword>
<reference evidence="3 4" key="1">
    <citation type="submission" date="2016-11" db="EMBL/GenBank/DDBJ databases">
        <title>The macronuclear genome of Stentor coeruleus: a giant cell with tiny introns.</title>
        <authorList>
            <person name="Slabodnick M."/>
            <person name="Ruby J.G."/>
            <person name="Reiff S.B."/>
            <person name="Swart E.C."/>
            <person name="Gosai S."/>
            <person name="Prabakaran S."/>
            <person name="Witkowska E."/>
            <person name="Larue G.E."/>
            <person name="Fisher S."/>
            <person name="Freeman R.M."/>
            <person name="Gunawardena J."/>
            <person name="Chu W."/>
            <person name="Stover N.A."/>
            <person name="Gregory B.D."/>
            <person name="Nowacki M."/>
            <person name="Derisi J."/>
            <person name="Roy S.W."/>
            <person name="Marshall W.F."/>
            <person name="Sood P."/>
        </authorList>
    </citation>
    <scope>NUCLEOTIDE SEQUENCE [LARGE SCALE GENOMIC DNA]</scope>
    <source>
        <strain evidence="3">WM001</strain>
    </source>
</reference>
<dbReference type="GO" id="GO:0016020">
    <property type="term" value="C:membrane"/>
    <property type="evidence" value="ECO:0007669"/>
    <property type="project" value="InterPro"/>
</dbReference>
<comment type="caution">
    <text evidence="3">The sequence shown here is derived from an EMBL/GenBank/DDBJ whole genome shotgun (WGS) entry which is preliminary data.</text>
</comment>
<organism evidence="3 4">
    <name type="scientific">Stentor coeruleus</name>
    <dbReference type="NCBI Taxonomy" id="5963"/>
    <lineage>
        <taxon>Eukaryota</taxon>
        <taxon>Sar</taxon>
        <taxon>Alveolata</taxon>
        <taxon>Ciliophora</taxon>
        <taxon>Postciliodesmatophora</taxon>
        <taxon>Heterotrichea</taxon>
        <taxon>Heterotrichida</taxon>
        <taxon>Stentoridae</taxon>
        <taxon>Stentor</taxon>
    </lineage>
</organism>
<accession>A0A1R2C0H6</accession>
<dbReference type="Pfam" id="PF07885">
    <property type="entry name" value="Ion_trans_2"/>
    <property type="match status" value="1"/>
</dbReference>
<dbReference type="PANTHER" id="PTHR10153">
    <property type="entry name" value="SMALL CONDUCTANCE CALCIUM-ACTIVATED POTASSIUM CHANNEL"/>
    <property type="match status" value="1"/>
</dbReference>
<name>A0A1R2C0H6_9CILI</name>
<dbReference type="OrthoDB" id="311880at2759"/>
<dbReference type="GO" id="GO:0016286">
    <property type="term" value="F:small conductance calcium-activated potassium channel activity"/>
    <property type="evidence" value="ECO:0007669"/>
    <property type="project" value="InterPro"/>
</dbReference>
<proteinExistence type="predicted"/>
<sequence>MLGLSLIGFAPILYKYYFKVKELRRKKKRLKLWYLCAAECFIFSIFSFPQTESDIFINQISYNTSLSGKSLSDEICYKLSELLYMASFFKAYFLVKLFAIILDRSREKVSHTYDPMGKQEKVSKRNVFIIFVIISLTVLFIFGEYLRVSERPYSDISKFNFDSNVSSMWCLATAMTSVGYGDIYPSTYLGRAICLISAFLGTVIFGVVIYLFSSYVMITNREEKVRKKIEISRDLGMIIQNALILNHFIITFGRRDERTKLQRAKVVHLIELTDVFKLTNNKRSKQKKITKKFEKSVALIESKIERLGFAIN</sequence>
<dbReference type="SUPFAM" id="SSF81324">
    <property type="entry name" value="Voltage-gated potassium channels"/>
    <property type="match status" value="1"/>
</dbReference>
<gene>
    <name evidence="3" type="ORF">SteCoe_16775</name>
</gene>
<dbReference type="Proteomes" id="UP000187209">
    <property type="component" value="Unassembled WGS sequence"/>
</dbReference>
<feature type="transmembrane region" description="Helical" evidence="1">
    <location>
        <begin position="192"/>
        <end position="215"/>
    </location>
</feature>
<feature type="transmembrane region" description="Helical" evidence="1">
    <location>
        <begin position="126"/>
        <end position="146"/>
    </location>
</feature>
<evidence type="ECO:0000313" key="4">
    <source>
        <dbReference type="Proteomes" id="UP000187209"/>
    </source>
</evidence>
<feature type="transmembrane region" description="Helical" evidence="1">
    <location>
        <begin position="32"/>
        <end position="49"/>
    </location>
</feature>
<feature type="domain" description="Potassium channel" evidence="2">
    <location>
        <begin position="128"/>
        <end position="216"/>
    </location>
</feature>
<feature type="transmembrane region" description="Helical" evidence="1">
    <location>
        <begin position="82"/>
        <end position="102"/>
    </location>
</feature>
<keyword evidence="4" id="KW-1185">Reference proteome</keyword>
<keyword evidence="1" id="KW-1133">Transmembrane helix</keyword>
<evidence type="ECO:0000256" key="1">
    <source>
        <dbReference type="SAM" id="Phobius"/>
    </source>
</evidence>
<evidence type="ECO:0000259" key="2">
    <source>
        <dbReference type="Pfam" id="PF07885"/>
    </source>
</evidence>
<dbReference type="Gene3D" id="1.10.287.70">
    <property type="match status" value="1"/>
</dbReference>